<evidence type="ECO:0000256" key="6">
    <source>
        <dbReference type="SAM" id="SignalP"/>
    </source>
</evidence>
<keyword evidence="5" id="KW-0812">Transmembrane</keyword>
<feature type="transmembrane region" description="Helical" evidence="5">
    <location>
        <begin position="1613"/>
        <end position="1635"/>
    </location>
</feature>
<dbReference type="Proteomes" id="UP000594262">
    <property type="component" value="Unplaced"/>
</dbReference>
<dbReference type="EnsemblMetazoa" id="CLYHEMT008160.1">
    <property type="protein sequence ID" value="CLYHEMP008160.1"/>
    <property type="gene ID" value="CLYHEMG008160"/>
</dbReference>
<dbReference type="PROSITE" id="PS51450">
    <property type="entry name" value="LRR"/>
    <property type="match status" value="4"/>
</dbReference>
<feature type="signal peptide" evidence="6">
    <location>
        <begin position="1"/>
        <end position="22"/>
    </location>
</feature>
<evidence type="ECO:0000256" key="5">
    <source>
        <dbReference type="SAM" id="Phobius"/>
    </source>
</evidence>
<dbReference type="RefSeq" id="XP_066926850.1">
    <property type="nucleotide sequence ID" value="XM_067070749.1"/>
</dbReference>
<keyword evidence="8" id="KW-1185">Reference proteome</keyword>
<dbReference type="InterPro" id="IPR003591">
    <property type="entry name" value="Leu-rich_rpt_typical-subtyp"/>
</dbReference>
<feature type="transmembrane region" description="Helical" evidence="5">
    <location>
        <begin position="1763"/>
        <end position="1786"/>
    </location>
</feature>
<dbReference type="GeneID" id="136814234"/>
<dbReference type="SUPFAM" id="SSF52047">
    <property type="entry name" value="RNI-like"/>
    <property type="match status" value="1"/>
</dbReference>
<dbReference type="InterPro" id="IPR032675">
    <property type="entry name" value="LRR_dom_sf"/>
</dbReference>
<evidence type="ECO:0000313" key="7">
    <source>
        <dbReference type="EnsemblMetazoa" id="CLYHEMP008160.1"/>
    </source>
</evidence>
<feature type="transmembrane region" description="Helical" evidence="5">
    <location>
        <begin position="1647"/>
        <end position="1666"/>
    </location>
</feature>
<feature type="transmembrane region" description="Helical" evidence="5">
    <location>
        <begin position="1298"/>
        <end position="1318"/>
    </location>
</feature>
<accession>A0A7M5V1Y1</accession>
<evidence type="ECO:0000313" key="8">
    <source>
        <dbReference type="Proteomes" id="UP000594262"/>
    </source>
</evidence>
<reference evidence="7" key="1">
    <citation type="submission" date="2021-01" db="UniProtKB">
        <authorList>
            <consortium name="EnsemblMetazoa"/>
        </authorList>
    </citation>
    <scope>IDENTIFICATION</scope>
</reference>
<keyword evidence="3" id="KW-0677">Repeat</keyword>
<dbReference type="InterPro" id="IPR001611">
    <property type="entry name" value="Leu-rich_rpt"/>
</dbReference>
<feature type="transmembrane region" description="Helical" evidence="5">
    <location>
        <begin position="1472"/>
        <end position="1491"/>
    </location>
</feature>
<dbReference type="SMART" id="SM00369">
    <property type="entry name" value="LRR_TYP"/>
    <property type="match status" value="15"/>
</dbReference>
<evidence type="ECO:0000256" key="3">
    <source>
        <dbReference type="ARBA" id="ARBA00022737"/>
    </source>
</evidence>
<keyword evidence="4" id="KW-0175">Coiled coil</keyword>
<keyword evidence="5" id="KW-1133">Transmembrane helix</keyword>
<dbReference type="OrthoDB" id="1055097at2759"/>
<proteinExistence type="predicted"/>
<name>A0A7M5V1Y1_9CNID</name>
<evidence type="ECO:0000256" key="1">
    <source>
        <dbReference type="ARBA" id="ARBA00022614"/>
    </source>
</evidence>
<protein>
    <submittedName>
        <fullName evidence="7">Uncharacterized protein</fullName>
    </submittedName>
</protein>
<organism evidence="7 8">
    <name type="scientific">Clytia hemisphaerica</name>
    <dbReference type="NCBI Taxonomy" id="252671"/>
    <lineage>
        <taxon>Eukaryota</taxon>
        <taxon>Metazoa</taxon>
        <taxon>Cnidaria</taxon>
        <taxon>Hydrozoa</taxon>
        <taxon>Hydroidolina</taxon>
        <taxon>Leptothecata</taxon>
        <taxon>Obeliida</taxon>
        <taxon>Clytiidae</taxon>
        <taxon>Clytia</taxon>
    </lineage>
</organism>
<feature type="transmembrane region" description="Helical" evidence="5">
    <location>
        <begin position="1736"/>
        <end position="1756"/>
    </location>
</feature>
<dbReference type="Pfam" id="PF13855">
    <property type="entry name" value="LRR_8"/>
    <property type="match status" value="4"/>
</dbReference>
<feature type="transmembrane region" description="Helical" evidence="5">
    <location>
        <begin position="1806"/>
        <end position="1827"/>
    </location>
</feature>
<evidence type="ECO:0000256" key="2">
    <source>
        <dbReference type="ARBA" id="ARBA00022729"/>
    </source>
</evidence>
<keyword evidence="2 6" id="KW-0732">Signal</keyword>
<feature type="coiled-coil region" evidence="4">
    <location>
        <begin position="497"/>
        <end position="524"/>
    </location>
</feature>
<dbReference type="SMART" id="SM00365">
    <property type="entry name" value="LRR_SD22"/>
    <property type="match status" value="6"/>
</dbReference>
<keyword evidence="1" id="KW-0433">Leucine-rich repeat</keyword>
<sequence>MTMKGVVFAVVLLITWPQILIAHPCETLIYFIPEEASTLYITDCSSKDLTTIPDDLPTNITALHLSYNLITSWDPDSLRKYPNLQYINLDYNPIVELKDNAFSNMSALEEIHIAGGRIAKINKNAFQHLPKLEVLNLEYNQLESIKEDDFDNVKNLREILLTGNRLSLIDKNAFNETLHLEALFLDLNRLESLDDKTFYGLLKLNTLHLASNKLTSVPSSISDLKALTKLDLSYNSFTKYPLFKEMNQLLELDLMGCSIKEIESSNLKKTPNLLKLRLNRNNLKKIGIDQRLDNLRNLKELILLGNQIEEIDERTFGFNSDSIEVLNLGRNNLPSLKEKVFQPLKNLKELSLTGNGKLLALPQKLLSQNSKLKTLYLSKIGLTALPTNVVKNLGELENLYINDNRIFALNDDVFSHLKSLKLLQLDNNQIEELTDKHFANNSQLTELFISDNSRFKTIHKDAFKQNMQMKRLHLRKNNLGVLDEHVFQSLYSLTELNLRENKNIKELKNNLFRYNDKLQILDLTDTSLEKISPITFERQTRLHSIRGKFQMDCTYKSLNQMRDLRRKNILKDENFSCALLENVKDSKALENAGIMEGYFNSHRKAFGYIDRSEVYISKNGSRGLNCGSIENPCQRIDDVLFDRKRPVTIYLEAAIEVDQDFEERVINASSAANTTSASERFNTTSTRPSLKLGADVSTNQIKSNMHIVEYKLLLPLNILTSVTFKRYSKNKDLKGIRPIVTTKYKTLFVMRSNGFFIIENVDFILPENGVLLDVDSEGDFLEKVVLRNTDISSGDHKNSVVAVRLNIYQGIGDFVASNVNIQHGTLLRLKGNIFLKSSPRINNINGTFQALNVSAVHILQAVDIQNYQTICNINKIKIKYGKKIAYGLYFNNAICNIADLSIKNVTIKNSAILVKTAKNSQIDDLRDLENIGRYMYNFPDTRSYATFPNNFKFEKIKVTQSTMTNILEISNFPRALTVKDGFYIMINEFQNGIEITQSDFEATNMRLIHNDVRRNMLSQNKGSLSLTDVLIKENKATGVTKAIAYQAEPNSGTQFKLKNMSVDWEHVNSTHPPLLDLFLSDGHFEIDNVNVTSYSSYDAVTASIEVEANAESKKVKSFMNNFRTDCTHNLQARKDVDHSIRGRKLEMSCVACEIKMYTKQKSYLKVKTKIGDGSTKDDFRVKPDIHLAEDDNINFNILTKIVRHSYSKEFQCKSCPVGGSCKNGIKSSGNFYGFTKVDGTVAFTACPRAYCCTKQECVDINSCRQFRNGTLCGSCIKGYQEDFFSDRCVTITSCKNTTLFWVFFIMVALVVCIFFLFLKDITLFLKSIPDRLKACFGKELPASESTDFEPNKENLDENEEDGVIENGLTDSKMKDSHKTDSDGVAIIERESIESSESEDERHLTTSGAFNIVVGFYQIRSLLTVDVGTKYRRSNTYQAKLTQIMNLDFNFIRSLCPLQDLTAIGEGFIRNQLILVIMLGWAFLFLIIYFVLKVPGFLKRTKSKNDTQIEFGSEEKQSGQDISLEEIRKTRQAKSETENSTAEIEISAEKINQNREQNNLTVPQRIGLGMIKIILFGYKNVSTFAIICFHCVDIKGSSVLFINGNEKCFQPFQYAQMVFVGLWCIPFPVALMFSYRLYMRYVISLRKLVLFIVFPCLAPFYFTYLLSKGCFNETVAKQGTQDTVAIDEKRVTVLLKEMFEEAYRKRKGKEYYVFWETWRLYQRLILAFVSTFAINPVNRICYATPIILFFIFVYWYVKPYKKQYYILHWMEVIGLLGITFTLVNNMFRSFLYVFDIPDQEPIPTSLSVLWGLDTIASPIFVLVFYYLVKPLFEKIISLIFSMEVCCSGGSSESETIEHGSI</sequence>
<dbReference type="PANTHER" id="PTHR24366:SF161">
    <property type="entry name" value="TIR DOMAIN-CONTAINING PROTEIN"/>
    <property type="match status" value="1"/>
</dbReference>
<dbReference type="SUPFAM" id="SSF52058">
    <property type="entry name" value="L domain-like"/>
    <property type="match status" value="1"/>
</dbReference>
<keyword evidence="5" id="KW-0472">Membrane</keyword>
<feature type="chain" id="PRO_5029445686" evidence="6">
    <location>
        <begin position="23"/>
        <end position="1860"/>
    </location>
</feature>
<dbReference type="PANTHER" id="PTHR24366">
    <property type="entry name" value="IG(IMMUNOGLOBULIN) AND LRR(LEUCINE RICH REPEAT) DOMAINS"/>
    <property type="match status" value="1"/>
</dbReference>
<evidence type="ECO:0000256" key="4">
    <source>
        <dbReference type="SAM" id="Coils"/>
    </source>
</evidence>
<dbReference type="Gene3D" id="3.80.10.10">
    <property type="entry name" value="Ribonuclease Inhibitor"/>
    <property type="match status" value="5"/>
</dbReference>